<organism evidence="1">
    <name type="scientific">Yersinia pestis Java 9</name>
    <dbReference type="NCBI Taxonomy" id="880632"/>
    <lineage>
        <taxon>Bacteria</taxon>
        <taxon>Pseudomonadati</taxon>
        <taxon>Pseudomonadota</taxon>
        <taxon>Gammaproteobacteria</taxon>
        <taxon>Enterobacterales</taxon>
        <taxon>Yersiniaceae</taxon>
        <taxon>Yersinia</taxon>
    </lineage>
</organism>
<name>E8PSC3_YERPE</name>
<geneLocation type="plasmid" evidence="1">
    <name>pPCP</name>
</geneLocation>
<sequence length="92" mass="10435">MSAIWQLRQNTATKTRQNRARICFNAIFRLRQIQQNATPFTGLMVNTCVSRMSTFLALPQLCLLAAFACPETCLKRSRKASEPESNKTQAIK</sequence>
<gene>
    <name evidence="1" type="ORF">YPJ_pPCP25</name>
</gene>
<proteinExistence type="predicted"/>
<dbReference type="AlphaFoldDB" id="E8PSC3"/>
<reference evidence="1" key="1">
    <citation type="journal article" date="2012" name="PLoS ONE">
        <title>Novel Plasmids and Resistance Phenotypes in Yersinia pestis: Unique Plasmid Inventory of Strain Java 9 Mediates High Levels of Arsenic Resistance.</title>
        <authorList>
            <person name="Eppinger M."/>
            <person name="Radnedge L."/>
            <person name="Andersen G."/>
            <person name="Vietri N."/>
            <person name="Severson G."/>
            <person name="Mou S."/>
            <person name="Ravel J."/>
            <person name="Worsham P.L."/>
        </authorList>
    </citation>
    <scope>NUCLEOTIDE SEQUENCE [LARGE SCALE GENOMIC DNA]</scope>
    <source>
        <strain evidence="1">Java 9</strain>
        <plasmid evidence="1">pPCP</plasmid>
    </source>
</reference>
<accession>E8PSC3</accession>
<dbReference type="EMBL" id="CP002180">
    <property type="protein sequence ID" value="ADW66923.1"/>
    <property type="molecule type" value="Genomic_DNA"/>
</dbReference>
<evidence type="ECO:0000313" key="1">
    <source>
        <dbReference type="EMBL" id="ADW66923.1"/>
    </source>
</evidence>
<protein>
    <submittedName>
        <fullName evidence="1">Uncharacterized protein</fullName>
    </submittedName>
</protein>
<keyword evidence="1" id="KW-0614">Plasmid</keyword>